<reference evidence="2" key="1">
    <citation type="submission" date="2021-01" db="EMBL/GenBank/DDBJ databases">
        <title>Whole genome shotgun sequence of Rugosimonospora africana NBRC 104875.</title>
        <authorList>
            <person name="Komaki H."/>
            <person name="Tamura T."/>
        </authorList>
    </citation>
    <scope>NUCLEOTIDE SEQUENCE</scope>
    <source>
        <strain evidence="2">NBRC 104875</strain>
    </source>
</reference>
<gene>
    <name evidence="2" type="ORF">Raf01_36750</name>
</gene>
<evidence type="ECO:0000259" key="1">
    <source>
        <dbReference type="Pfam" id="PF13354"/>
    </source>
</evidence>
<dbReference type="Proteomes" id="UP000642748">
    <property type="component" value="Unassembled WGS sequence"/>
</dbReference>
<dbReference type="SUPFAM" id="SSF56601">
    <property type="entry name" value="beta-lactamase/transpeptidase-like"/>
    <property type="match status" value="1"/>
</dbReference>
<keyword evidence="2" id="KW-0378">Hydrolase</keyword>
<dbReference type="PANTHER" id="PTHR35333:SF3">
    <property type="entry name" value="BETA-LACTAMASE-TYPE TRANSPEPTIDASE FOLD CONTAINING PROTEIN"/>
    <property type="match status" value="1"/>
</dbReference>
<dbReference type="GO" id="GO:0030655">
    <property type="term" value="P:beta-lactam antibiotic catabolic process"/>
    <property type="evidence" value="ECO:0007669"/>
    <property type="project" value="InterPro"/>
</dbReference>
<dbReference type="PANTHER" id="PTHR35333">
    <property type="entry name" value="BETA-LACTAMASE"/>
    <property type="match status" value="1"/>
</dbReference>
<dbReference type="AlphaFoldDB" id="A0A8J3QTQ5"/>
<dbReference type="GO" id="GO:0046677">
    <property type="term" value="P:response to antibiotic"/>
    <property type="evidence" value="ECO:0007669"/>
    <property type="project" value="InterPro"/>
</dbReference>
<dbReference type="InterPro" id="IPR045155">
    <property type="entry name" value="Beta-lactam_cat"/>
</dbReference>
<dbReference type="Gene3D" id="3.40.710.10">
    <property type="entry name" value="DD-peptidase/beta-lactamase superfamily"/>
    <property type="match status" value="1"/>
</dbReference>
<evidence type="ECO:0000313" key="2">
    <source>
        <dbReference type="EMBL" id="GIH15503.1"/>
    </source>
</evidence>
<dbReference type="InterPro" id="IPR000871">
    <property type="entry name" value="Beta-lactam_class-A"/>
</dbReference>
<dbReference type="Pfam" id="PF13354">
    <property type="entry name" value="Beta-lactamase2"/>
    <property type="match status" value="1"/>
</dbReference>
<dbReference type="EMBL" id="BONZ01000034">
    <property type="protein sequence ID" value="GIH15503.1"/>
    <property type="molecule type" value="Genomic_DNA"/>
</dbReference>
<evidence type="ECO:0000313" key="3">
    <source>
        <dbReference type="Proteomes" id="UP000642748"/>
    </source>
</evidence>
<feature type="domain" description="Beta-lactamase class A catalytic" evidence="1">
    <location>
        <begin position="21"/>
        <end position="265"/>
    </location>
</feature>
<name>A0A8J3QTQ5_9ACTN</name>
<accession>A0A8J3QTQ5</accession>
<keyword evidence="3" id="KW-1185">Reference proteome</keyword>
<dbReference type="GO" id="GO:0008800">
    <property type="term" value="F:beta-lactamase activity"/>
    <property type="evidence" value="ECO:0007669"/>
    <property type="project" value="InterPro"/>
</dbReference>
<protein>
    <submittedName>
        <fullName evidence="2">Serine hydrolase</fullName>
    </submittedName>
</protein>
<dbReference type="InterPro" id="IPR012338">
    <property type="entry name" value="Beta-lactam/transpept-like"/>
</dbReference>
<sequence length="294" mass="31560">MARGVDAVAAEFAAVGVTGRVHVRDVDDDRSQVALDADERVVLASVFKVLLVLEYARQVVAGQLDPTERVRVGAADRLGGVGTAGCENEVDISWRDLAMFAMSLSDNTAADLLLRRVGLDTVQTLTTELGLASTRITGGPRQLVASMFADLGAADEAEFAAIFPALRAEQLAGLTVLDPRRTSATTPRDMTRLLSLIWRDQAGPAPACAQVRRLMSQQVSWHRLAAGFDDEVAVAAKSGTVLGVRNEIGVVRYPDGRRYAVAVFTSDGWGVRRPDVDRAIGRAARHAVDRLRNG</sequence>
<comment type="caution">
    <text evidence="2">The sequence shown here is derived from an EMBL/GenBank/DDBJ whole genome shotgun (WGS) entry which is preliminary data.</text>
</comment>
<organism evidence="2 3">
    <name type="scientific">Rugosimonospora africana</name>
    <dbReference type="NCBI Taxonomy" id="556532"/>
    <lineage>
        <taxon>Bacteria</taxon>
        <taxon>Bacillati</taxon>
        <taxon>Actinomycetota</taxon>
        <taxon>Actinomycetes</taxon>
        <taxon>Micromonosporales</taxon>
        <taxon>Micromonosporaceae</taxon>
        <taxon>Rugosimonospora</taxon>
    </lineage>
</organism>
<proteinExistence type="predicted"/>